<gene>
    <name evidence="2" type="ORF">SPARVUS_LOCUS5723177</name>
</gene>
<comment type="caution">
    <text evidence="2">The sequence shown here is derived from an EMBL/GenBank/DDBJ whole genome shotgun (WGS) entry which is preliminary data.</text>
</comment>
<organism evidence="2 3">
    <name type="scientific">Staurois parvus</name>
    <dbReference type="NCBI Taxonomy" id="386267"/>
    <lineage>
        <taxon>Eukaryota</taxon>
        <taxon>Metazoa</taxon>
        <taxon>Chordata</taxon>
        <taxon>Craniata</taxon>
        <taxon>Vertebrata</taxon>
        <taxon>Euteleostomi</taxon>
        <taxon>Amphibia</taxon>
        <taxon>Batrachia</taxon>
        <taxon>Anura</taxon>
        <taxon>Neobatrachia</taxon>
        <taxon>Ranoidea</taxon>
        <taxon>Ranidae</taxon>
        <taxon>Staurois</taxon>
    </lineage>
</organism>
<keyword evidence="1" id="KW-0472">Membrane</keyword>
<keyword evidence="1" id="KW-0812">Transmembrane</keyword>
<feature type="transmembrane region" description="Helical" evidence="1">
    <location>
        <begin position="45"/>
        <end position="66"/>
    </location>
</feature>
<evidence type="ECO:0000313" key="2">
    <source>
        <dbReference type="EMBL" id="CAI9563331.1"/>
    </source>
</evidence>
<proteinExistence type="predicted"/>
<evidence type="ECO:0000256" key="1">
    <source>
        <dbReference type="SAM" id="Phobius"/>
    </source>
</evidence>
<keyword evidence="3" id="KW-1185">Reference proteome</keyword>
<protein>
    <submittedName>
        <fullName evidence="2">Uncharacterized protein</fullName>
    </submittedName>
</protein>
<reference evidence="2" key="1">
    <citation type="submission" date="2023-05" db="EMBL/GenBank/DDBJ databases">
        <authorList>
            <person name="Stuckert A."/>
        </authorList>
    </citation>
    <scope>NUCLEOTIDE SEQUENCE</scope>
</reference>
<keyword evidence="1" id="KW-1133">Transmembrane helix</keyword>
<accession>A0ABN9CUY3</accession>
<name>A0ABN9CUY3_9NEOB</name>
<dbReference type="EMBL" id="CATNWA010012370">
    <property type="protein sequence ID" value="CAI9563331.1"/>
    <property type="molecule type" value="Genomic_DNA"/>
</dbReference>
<dbReference type="Proteomes" id="UP001162483">
    <property type="component" value="Unassembled WGS sequence"/>
</dbReference>
<evidence type="ECO:0000313" key="3">
    <source>
        <dbReference type="Proteomes" id="UP001162483"/>
    </source>
</evidence>
<sequence>MQYITQVMNMKIFQEADIYIEFHYRGPPERSNVLAVLCVRRTASIIMPGLVLMPSTILCIVMVRGYL</sequence>